<dbReference type="EMBL" id="CAFBMM010000040">
    <property type="protein sequence ID" value="CAB4907787.1"/>
    <property type="molecule type" value="Genomic_DNA"/>
</dbReference>
<dbReference type="EMBL" id="CAFBOF010000003">
    <property type="protein sequence ID" value="CAB4969488.1"/>
    <property type="molecule type" value="Genomic_DNA"/>
</dbReference>
<name>A0A6J7RNU7_9ZZZZ</name>
<dbReference type="PROSITE" id="PS51257">
    <property type="entry name" value="PROKAR_LIPOPROTEIN"/>
    <property type="match status" value="1"/>
</dbReference>
<evidence type="ECO:0000313" key="2">
    <source>
        <dbReference type="EMBL" id="CAB4907787.1"/>
    </source>
</evidence>
<evidence type="ECO:0000313" key="4">
    <source>
        <dbReference type="EMBL" id="CAB5030374.1"/>
    </source>
</evidence>
<reference evidence="4" key="1">
    <citation type="submission" date="2020-05" db="EMBL/GenBank/DDBJ databases">
        <authorList>
            <person name="Chiriac C."/>
            <person name="Salcher M."/>
            <person name="Ghai R."/>
            <person name="Kavagutti S V."/>
        </authorList>
    </citation>
    <scope>NUCLEOTIDE SEQUENCE</scope>
</reference>
<gene>
    <name evidence="1" type="ORF">UFOPK2683_01654</name>
    <name evidence="2" type="ORF">UFOPK3605_00891</name>
    <name evidence="3" type="ORF">UFOPK3897_00271</name>
    <name evidence="4" type="ORF">UFOPK4121_01306</name>
</gene>
<proteinExistence type="predicted"/>
<dbReference type="EMBL" id="CAFBPQ010000051">
    <property type="protein sequence ID" value="CAB5030374.1"/>
    <property type="molecule type" value="Genomic_DNA"/>
</dbReference>
<dbReference type="EMBL" id="CAEZYK010000151">
    <property type="protein sequence ID" value="CAB4737230.1"/>
    <property type="molecule type" value="Genomic_DNA"/>
</dbReference>
<accession>A0A6J7RNU7</accession>
<evidence type="ECO:0000313" key="1">
    <source>
        <dbReference type="EMBL" id="CAB4737230.1"/>
    </source>
</evidence>
<sequence length="247" mass="25006">MKTTNLAPQKTKRSRGKIAVAAMLGLIALSAACAPAPAPAPTPPAVPVTVPVTVPASCANGRASCVLGDIGPGGGKVFYIDGVTRYEMAPNTWSGGASDPSGVLAWCDDAANSVTTGEAVGTGEANTASMLTDAPPFTACTTGAGNAAHDYAGGGLNDWFLPSFRELIAMCRYSRNPAIDPGDPMNGCTGAQDASFASSTYGFQTGSYSSSSQWSATQAFAVIFAGGHDGSIFKASVLPAIRPIRSF</sequence>
<evidence type="ECO:0000313" key="3">
    <source>
        <dbReference type="EMBL" id="CAB4969488.1"/>
    </source>
</evidence>
<organism evidence="4">
    <name type="scientific">freshwater metagenome</name>
    <dbReference type="NCBI Taxonomy" id="449393"/>
    <lineage>
        <taxon>unclassified sequences</taxon>
        <taxon>metagenomes</taxon>
        <taxon>ecological metagenomes</taxon>
    </lineage>
</organism>
<dbReference type="AlphaFoldDB" id="A0A6J7RNU7"/>
<protein>
    <submittedName>
        <fullName evidence="4">Unannotated protein</fullName>
    </submittedName>
</protein>